<dbReference type="Pfam" id="PF00005">
    <property type="entry name" value="ABC_tran"/>
    <property type="match status" value="2"/>
</dbReference>
<dbReference type="InterPro" id="IPR050107">
    <property type="entry name" value="ABC_carbohydrate_import_ATPase"/>
</dbReference>
<dbReference type="GO" id="GO:0005524">
    <property type="term" value="F:ATP binding"/>
    <property type="evidence" value="ECO:0007669"/>
    <property type="project" value="UniProtKB-KW"/>
</dbReference>
<dbReference type="Gene3D" id="3.40.50.300">
    <property type="entry name" value="P-loop containing nucleotide triphosphate hydrolases"/>
    <property type="match status" value="2"/>
</dbReference>
<evidence type="ECO:0000256" key="1">
    <source>
        <dbReference type="ARBA" id="ARBA00022448"/>
    </source>
</evidence>
<evidence type="ECO:0000256" key="3">
    <source>
        <dbReference type="ARBA" id="ARBA00022741"/>
    </source>
</evidence>
<dbReference type="InterPro" id="IPR027417">
    <property type="entry name" value="P-loop_NTPase"/>
</dbReference>
<evidence type="ECO:0000313" key="7">
    <source>
        <dbReference type="Proteomes" id="UP001156441"/>
    </source>
</evidence>
<dbReference type="InterPro" id="IPR003439">
    <property type="entry name" value="ABC_transporter-like_ATP-bd"/>
</dbReference>
<keyword evidence="1" id="KW-0813">Transport</keyword>
<dbReference type="CDD" id="cd03215">
    <property type="entry name" value="ABC_Carb_Monos_II"/>
    <property type="match status" value="1"/>
</dbReference>
<keyword evidence="4 6" id="KW-0067">ATP-binding</keyword>
<dbReference type="PANTHER" id="PTHR43790:SF9">
    <property type="entry name" value="GALACTOFURANOSE TRANSPORTER ATP-BINDING PROTEIN YTFR"/>
    <property type="match status" value="1"/>
</dbReference>
<keyword evidence="7" id="KW-1185">Reference proteome</keyword>
<dbReference type="SMART" id="SM00382">
    <property type="entry name" value="AAA"/>
    <property type="match status" value="2"/>
</dbReference>
<reference evidence="6 7" key="1">
    <citation type="submission" date="2021-02" db="EMBL/GenBank/DDBJ databases">
        <title>Actinophytocola xerophila sp. nov., isolated from soil of cotton cropping field.</title>
        <authorList>
            <person name="Huang R."/>
            <person name="Chen X."/>
            <person name="Ge X."/>
            <person name="Liu W."/>
        </authorList>
    </citation>
    <scope>NUCLEOTIDE SEQUENCE [LARGE SCALE GENOMIC DNA]</scope>
    <source>
        <strain evidence="6 7">S1-96</strain>
    </source>
</reference>
<dbReference type="PROSITE" id="PS50893">
    <property type="entry name" value="ABC_TRANSPORTER_2"/>
    <property type="match status" value="2"/>
</dbReference>
<dbReference type="RefSeq" id="WP_260189644.1">
    <property type="nucleotide sequence ID" value="NZ_JAFFZE010000004.1"/>
</dbReference>
<organism evidence="6 7">
    <name type="scientific">Actinophytocola gossypii</name>
    <dbReference type="NCBI Taxonomy" id="2812003"/>
    <lineage>
        <taxon>Bacteria</taxon>
        <taxon>Bacillati</taxon>
        <taxon>Actinomycetota</taxon>
        <taxon>Actinomycetes</taxon>
        <taxon>Pseudonocardiales</taxon>
        <taxon>Pseudonocardiaceae</taxon>
    </lineage>
</organism>
<dbReference type="PROSITE" id="PS00211">
    <property type="entry name" value="ABC_TRANSPORTER_1"/>
    <property type="match status" value="2"/>
</dbReference>
<feature type="domain" description="ABC transporter" evidence="5">
    <location>
        <begin position="13"/>
        <end position="247"/>
    </location>
</feature>
<dbReference type="SUPFAM" id="SSF52540">
    <property type="entry name" value="P-loop containing nucleoside triphosphate hydrolases"/>
    <property type="match status" value="2"/>
</dbReference>
<keyword evidence="2" id="KW-0677">Repeat</keyword>
<evidence type="ECO:0000256" key="4">
    <source>
        <dbReference type="ARBA" id="ARBA00022840"/>
    </source>
</evidence>
<evidence type="ECO:0000259" key="5">
    <source>
        <dbReference type="PROSITE" id="PS50893"/>
    </source>
</evidence>
<evidence type="ECO:0000256" key="2">
    <source>
        <dbReference type="ARBA" id="ARBA00022737"/>
    </source>
</evidence>
<dbReference type="Proteomes" id="UP001156441">
    <property type="component" value="Unassembled WGS sequence"/>
</dbReference>
<sequence length="506" mass="52696">MADRTAVPGPCRLVCESISKTFGGTVAVRDVSLSLAAGEVLALVGENGAGKSTLMNVIAGAVRPDSGQVLVDGTRLSHGPQAARGAGIAMVHQELSLFGNLTVAENVLLGAEPVTGPLIGERALRETAAKILDDLGIHLDPDAGVARLSPGQRQLVEIAKAVATQPKVLILDEPTSSLESTQVDVLHALVVRLARRGTGIVFVSHRMNELFRFCTKVAVLRGGELAEEGDLADYSHDRLISAMVGRDVSDLYPARTDAAGRTDPVLALREVSGHGLHDITLDVVPGRVTGIAGLEGHGQSAIAEVLAGVRAPTSGQVLVAGAPTRLNSPAKAIAAGVGYVPSDRRTAGLALALSVAENMALVGGAGIRGRFWFRPRRQAAAVREVAARLALRSSSTGQAVGELSGGNQQKVLFGRWLLRADLRVLVLDDPTRGVDVGAREEIFGLLRELTARGVAVVLVSTDIQELLGMADDIVVIYEGRITGTVPGGDATEERVLALAMGQEVPA</sequence>
<dbReference type="CDD" id="cd03216">
    <property type="entry name" value="ABC_Carb_Monos_I"/>
    <property type="match status" value="1"/>
</dbReference>
<dbReference type="PANTHER" id="PTHR43790">
    <property type="entry name" value="CARBOHYDRATE TRANSPORT ATP-BINDING PROTEIN MG119-RELATED"/>
    <property type="match status" value="1"/>
</dbReference>
<evidence type="ECO:0000313" key="6">
    <source>
        <dbReference type="EMBL" id="MCT2582297.1"/>
    </source>
</evidence>
<dbReference type="InterPro" id="IPR003593">
    <property type="entry name" value="AAA+_ATPase"/>
</dbReference>
<proteinExistence type="predicted"/>
<name>A0ABT2J363_9PSEU</name>
<dbReference type="EMBL" id="JAFFZE010000004">
    <property type="protein sequence ID" value="MCT2582297.1"/>
    <property type="molecule type" value="Genomic_DNA"/>
</dbReference>
<comment type="caution">
    <text evidence="6">The sequence shown here is derived from an EMBL/GenBank/DDBJ whole genome shotgun (WGS) entry which is preliminary data.</text>
</comment>
<feature type="domain" description="ABC transporter" evidence="5">
    <location>
        <begin position="260"/>
        <end position="503"/>
    </location>
</feature>
<keyword evidence="3" id="KW-0547">Nucleotide-binding</keyword>
<dbReference type="InterPro" id="IPR017871">
    <property type="entry name" value="ABC_transporter-like_CS"/>
</dbReference>
<accession>A0ABT2J363</accession>
<protein>
    <submittedName>
        <fullName evidence="6">Sugar ABC transporter ATP-binding protein</fullName>
    </submittedName>
</protein>
<gene>
    <name evidence="6" type="ORF">JT362_04050</name>
</gene>